<evidence type="ECO:0000256" key="2">
    <source>
        <dbReference type="ARBA" id="ARBA00004389"/>
    </source>
</evidence>
<comment type="similarity">
    <text evidence="9">Belongs to the plant Proton pump-interactor protein family.</text>
</comment>
<evidence type="ECO:0000256" key="12">
    <source>
        <dbReference type="SAM" id="Phobius"/>
    </source>
</evidence>
<comment type="caution">
    <text evidence="13">The sequence shown here is derived from an EMBL/GenBank/DDBJ whole genome shotgun (WGS) entry which is preliminary data.</text>
</comment>
<evidence type="ECO:0000256" key="8">
    <source>
        <dbReference type="ARBA" id="ARBA00023136"/>
    </source>
</evidence>
<feature type="compositionally biased region" description="Basic and acidic residues" evidence="11">
    <location>
        <begin position="623"/>
        <end position="636"/>
    </location>
</feature>
<feature type="region of interest" description="Disordered" evidence="11">
    <location>
        <begin position="1169"/>
        <end position="1215"/>
    </location>
</feature>
<evidence type="ECO:0000256" key="7">
    <source>
        <dbReference type="ARBA" id="ARBA00023054"/>
    </source>
</evidence>
<feature type="compositionally biased region" description="Basic and acidic residues" evidence="11">
    <location>
        <begin position="274"/>
        <end position="290"/>
    </location>
</feature>
<reference evidence="13 14" key="1">
    <citation type="submission" date="2024-01" db="EMBL/GenBank/DDBJ databases">
        <title>The complete chloroplast genome sequence of Lithospermum erythrorhizon: insights into the phylogenetic relationship among Boraginaceae species and the maternal lineages of purple gromwells.</title>
        <authorList>
            <person name="Okada T."/>
            <person name="Watanabe K."/>
        </authorList>
    </citation>
    <scope>NUCLEOTIDE SEQUENCE [LARGE SCALE GENOMIC DNA]</scope>
</reference>
<protein>
    <submittedName>
        <fullName evidence="13">Uncharacterized protein</fullName>
    </submittedName>
</protein>
<dbReference type="EMBL" id="BAABME010000315">
    <property type="protein sequence ID" value="GAA0141704.1"/>
    <property type="molecule type" value="Genomic_DNA"/>
</dbReference>
<name>A0AAV3NQQ1_LITER</name>
<keyword evidence="4 12" id="KW-0812">Transmembrane</keyword>
<feature type="compositionally biased region" description="Polar residues" evidence="11">
    <location>
        <begin position="1176"/>
        <end position="1192"/>
    </location>
</feature>
<dbReference type="GO" id="GO:0005789">
    <property type="term" value="C:endoplasmic reticulum membrane"/>
    <property type="evidence" value="ECO:0007669"/>
    <property type="project" value="UniProtKB-SubCell"/>
</dbReference>
<evidence type="ECO:0000256" key="11">
    <source>
        <dbReference type="SAM" id="MobiDB-lite"/>
    </source>
</evidence>
<feature type="region of interest" description="Disordered" evidence="11">
    <location>
        <begin position="324"/>
        <end position="349"/>
    </location>
</feature>
<dbReference type="InterPro" id="IPR055282">
    <property type="entry name" value="PPI1-4"/>
</dbReference>
<feature type="compositionally biased region" description="Basic and acidic residues" evidence="11">
    <location>
        <begin position="1195"/>
        <end position="1215"/>
    </location>
</feature>
<dbReference type="Proteomes" id="UP001454036">
    <property type="component" value="Unassembled WGS sequence"/>
</dbReference>
<accession>A0AAV3NQQ1</accession>
<keyword evidence="14" id="KW-1185">Reference proteome</keyword>
<feature type="region of interest" description="Disordered" evidence="11">
    <location>
        <begin position="1265"/>
        <end position="1346"/>
    </location>
</feature>
<evidence type="ECO:0000256" key="4">
    <source>
        <dbReference type="ARBA" id="ARBA00022692"/>
    </source>
</evidence>
<feature type="compositionally biased region" description="Basic and acidic residues" evidence="11">
    <location>
        <begin position="1265"/>
        <end position="1279"/>
    </location>
</feature>
<keyword evidence="8 12" id="KW-0472">Membrane</keyword>
<feature type="compositionally biased region" description="Basic residues" evidence="11">
    <location>
        <begin position="1280"/>
        <end position="1289"/>
    </location>
</feature>
<proteinExistence type="inferred from homology"/>
<dbReference type="GO" id="GO:0005886">
    <property type="term" value="C:plasma membrane"/>
    <property type="evidence" value="ECO:0007669"/>
    <property type="project" value="UniProtKB-SubCell"/>
</dbReference>
<keyword evidence="5" id="KW-0256">Endoplasmic reticulum</keyword>
<feature type="transmembrane region" description="Helical" evidence="12">
    <location>
        <begin position="1355"/>
        <end position="1377"/>
    </location>
</feature>
<keyword evidence="6 12" id="KW-1133">Transmembrane helix</keyword>
<feature type="coiled-coil region" evidence="10">
    <location>
        <begin position="946"/>
        <end position="1015"/>
    </location>
</feature>
<evidence type="ECO:0000313" key="13">
    <source>
        <dbReference type="EMBL" id="GAA0141704.1"/>
    </source>
</evidence>
<sequence>MAAENEVFQGVPEVVEKCGLDMSCHQDLIESNGIKHVGVVSSPKHDSMDNSYVFVSGSNDPVDVPLDPVASSETLASENHLSLNESTIIPNGDHVESTVADGGGVVEGSDAIVENQGSPMKEEVDVVLVDASSSEIPRDMGNPGAESEEVQTESAPSVLPIEDQAPQVGSTVVLVDATSSEIPHDMGNPGAEYVEVQTESAPYVLPVQEQAPQVASTESLEQPIGALSADVLLETSIQPAQRQESKVVLLEANTGTGGSVELKGEPAFVGNSGDRTEASEGESKDLERLAPDTNNASKDNKETMELSAELSASQDCRDMELEATSQAQDVNGASDVEEASNEYKEGSTKLDTYNEPIEVHMELKEDSELDISRESITLSPDVGETGDENQDCKDKQCGNSDDLTEVLEAPVTIEADGYQLEETESEKLNLKEQNDCESVNDKRDEHECKVVVSDSPACQSAEDVEIMTLRSDVQLETEKAQLVKEGGTTQIHGVVCQLDVDSKQECDSSDIQNDLINVRMQQTTNKENVLDPALCQNEFDVCAPPLNDVVPQHDEPCEQTDGSVNILFGSLRTETEMNSKPVKSNESWEDTTTDHEVENQPSTLSEATKFADDVGVSPVDGSLRAETKNKPVKNDEGAPSDCQDVTIVHEIDHQAPRSSSAACTDSANEADMEEEALGTVNNRDEALNIEDDDSHAEDVIVASKLKASSEICSGDVHTNSDAMATVVLENSNKEGASDLFSGIAEVKSAVDGLSDAVKNQEVNLLTQYNGATGESQSNEVSASLTRSSTSATAGQEFEETRPRPFNFLVKLPRFDDEKLRDQIRSAQLEVDEKTRHRDAFRVQIQNKRPNLRSFGVAYDAAVAQEIDARRHLKATRIKIESLQSLIGRMKNALSVEDIDARIYNIEHRMQHETVSLKEEKQFIREIKQLKQHREYLSSNIGSQDEIQQALDEKDQNEDRLKALKKELVELKEKVSTAQAAAATVGKKYENENKIIQELQNQYRVANDVRQAAYENLLSLKKKLYEKNEHFRKYKSDVSAASDYALSRNEIALNRLCVGQMEMMMELWNNNEEFRKEYIRCNLRSTVRRLGTVDGRSLGPDEEPPVLPSYAIVRVDRSTSNPDNKSSSVETVLEKKIEPKIATVVEADRKPVTEITRLVKQTAKMIEPERSRLANGLASSSGADGSTSINGQNLKAIEEQDSVRKEEDSRKEVETAKLKEQDRLDEIAKAKEALDRKKLDEIAKAKEALERKKRLAEKAQVRAELRAQKEAEQREKEREKKLRKKERRKVGGAGEAPESNNHGDIEQSTEAGTETVTGPAEVARRPQKPSHFVKQSKSKPIPPPLRNRNRKKLQQWLWVIVTSLLVIALFLLGNIGIFSKVRPHRSGF</sequence>
<evidence type="ECO:0000256" key="6">
    <source>
        <dbReference type="ARBA" id="ARBA00022989"/>
    </source>
</evidence>
<evidence type="ECO:0000256" key="9">
    <source>
        <dbReference type="ARBA" id="ARBA00038080"/>
    </source>
</evidence>
<evidence type="ECO:0000256" key="3">
    <source>
        <dbReference type="ARBA" id="ARBA00022475"/>
    </source>
</evidence>
<keyword evidence="3" id="KW-1003">Cell membrane</keyword>
<dbReference type="PANTHER" id="PTHR32219">
    <property type="entry name" value="RNA-BINDING PROTEIN YLMH-RELATED"/>
    <property type="match status" value="1"/>
</dbReference>
<feature type="region of interest" description="Disordered" evidence="11">
    <location>
        <begin position="134"/>
        <end position="155"/>
    </location>
</feature>
<dbReference type="PANTHER" id="PTHR32219:SF3">
    <property type="entry name" value="CALPONIN-LIKE DOMAIN PROTEIN"/>
    <property type="match status" value="1"/>
</dbReference>
<organism evidence="13 14">
    <name type="scientific">Lithospermum erythrorhizon</name>
    <name type="common">Purple gromwell</name>
    <name type="synonym">Lithospermum officinale var. erythrorhizon</name>
    <dbReference type="NCBI Taxonomy" id="34254"/>
    <lineage>
        <taxon>Eukaryota</taxon>
        <taxon>Viridiplantae</taxon>
        <taxon>Streptophyta</taxon>
        <taxon>Embryophyta</taxon>
        <taxon>Tracheophyta</taxon>
        <taxon>Spermatophyta</taxon>
        <taxon>Magnoliopsida</taxon>
        <taxon>eudicotyledons</taxon>
        <taxon>Gunneridae</taxon>
        <taxon>Pentapetalae</taxon>
        <taxon>asterids</taxon>
        <taxon>lamiids</taxon>
        <taxon>Boraginales</taxon>
        <taxon>Boraginaceae</taxon>
        <taxon>Boraginoideae</taxon>
        <taxon>Lithospermeae</taxon>
        <taxon>Lithospermum</taxon>
    </lineage>
</organism>
<feature type="compositionally biased region" description="Polar residues" evidence="11">
    <location>
        <begin position="576"/>
        <end position="585"/>
    </location>
</feature>
<feature type="region of interest" description="Disordered" evidence="11">
    <location>
        <begin position="256"/>
        <end position="305"/>
    </location>
</feature>
<evidence type="ECO:0000256" key="10">
    <source>
        <dbReference type="SAM" id="Coils"/>
    </source>
</evidence>
<feature type="region of interest" description="Disordered" evidence="11">
    <location>
        <begin position="575"/>
        <end position="640"/>
    </location>
</feature>
<keyword evidence="7 10" id="KW-0175">Coiled coil</keyword>
<evidence type="ECO:0000256" key="1">
    <source>
        <dbReference type="ARBA" id="ARBA00004162"/>
    </source>
</evidence>
<gene>
    <name evidence="13" type="ORF">LIER_02787</name>
</gene>
<evidence type="ECO:0000313" key="14">
    <source>
        <dbReference type="Proteomes" id="UP001454036"/>
    </source>
</evidence>
<evidence type="ECO:0000256" key="5">
    <source>
        <dbReference type="ARBA" id="ARBA00022824"/>
    </source>
</evidence>
<feature type="compositionally biased region" description="Polar residues" evidence="11">
    <location>
        <begin position="1297"/>
        <end position="1315"/>
    </location>
</feature>
<comment type="subcellular location">
    <subcellularLocation>
        <location evidence="1">Cell membrane</location>
        <topology evidence="1">Single-pass membrane protein</topology>
    </subcellularLocation>
    <subcellularLocation>
        <location evidence="2">Endoplasmic reticulum membrane</location>
        <topology evidence="2">Single-pass membrane protein</topology>
    </subcellularLocation>
</comment>